<dbReference type="EMBL" id="JAUSQL010000001">
    <property type="protein sequence ID" value="MDP9831541.1"/>
    <property type="molecule type" value="Genomic_DNA"/>
</dbReference>
<feature type="transmembrane region" description="Helical" evidence="2">
    <location>
        <begin position="12"/>
        <end position="33"/>
    </location>
</feature>
<keyword evidence="2" id="KW-0812">Transmembrane</keyword>
<feature type="transmembrane region" description="Helical" evidence="2">
    <location>
        <begin position="99"/>
        <end position="117"/>
    </location>
</feature>
<dbReference type="Proteomes" id="UP001230145">
    <property type="component" value="Unassembled WGS sequence"/>
</dbReference>
<proteinExistence type="predicted"/>
<feature type="region of interest" description="Disordered" evidence="1">
    <location>
        <begin position="64"/>
        <end position="92"/>
    </location>
</feature>
<keyword evidence="2" id="KW-0472">Membrane</keyword>
<evidence type="ECO:0000256" key="2">
    <source>
        <dbReference type="SAM" id="Phobius"/>
    </source>
</evidence>
<feature type="transmembrane region" description="Helical" evidence="2">
    <location>
        <begin position="123"/>
        <end position="139"/>
    </location>
</feature>
<comment type="caution">
    <text evidence="3">The sequence shown here is derived from an EMBL/GenBank/DDBJ whole genome shotgun (WGS) entry which is preliminary data.</text>
</comment>
<evidence type="ECO:0000313" key="3">
    <source>
        <dbReference type="EMBL" id="MDP9831541.1"/>
    </source>
</evidence>
<feature type="transmembrane region" description="Helical" evidence="2">
    <location>
        <begin position="39"/>
        <end position="58"/>
    </location>
</feature>
<reference evidence="3 4" key="1">
    <citation type="submission" date="2023-07" db="EMBL/GenBank/DDBJ databases">
        <title>Sequencing the genomes of 1000 actinobacteria strains.</title>
        <authorList>
            <person name="Klenk H.-P."/>
        </authorList>
    </citation>
    <scope>NUCLEOTIDE SEQUENCE [LARGE SCALE GENOMIC DNA]</scope>
    <source>
        <strain evidence="3 4">DSM 19515</strain>
    </source>
</reference>
<sequence>MSRKLPPGWVPRYHGAWAMVTIPILLGIALGGFVPAHLLLLGTWWVGYFAFYAIGQWLRSARPAGRSTSRQPRRTSCERRRSGGSGGRRSGRSRFVRPALTYTAIAAPLGVALLVVAPFLVRWAFAFAPLVVVSAWCYARRKERSFLNDAATVTAATLTLPVAYDLATHDLAALPGSSPDGSVTGWAWIWIVTAVVGWYFLGTIFYVKTNIRERGDWAWFLASLLFHGAGLIGVLVLNAHLRLPLALPWLCGLIAIRAVAVPAWGYHRGWLPPIAIGLGEVAISVALFLVFL</sequence>
<protein>
    <recommendedName>
        <fullName evidence="5">YwiC-like protein</fullName>
    </recommendedName>
</protein>
<feature type="transmembrane region" description="Helical" evidence="2">
    <location>
        <begin position="146"/>
        <end position="167"/>
    </location>
</feature>
<keyword evidence="2" id="KW-1133">Transmembrane helix</keyword>
<evidence type="ECO:0008006" key="5">
    <source>
        <dbReference type="Google" id="ProtNLM"/>
    </source>
</evidence>
<dbReference type="InterPro" id="IPR025576">
    <property type="entry name" value="YwiC"/>
</dbReference>
<evidence type="ECO:0000313" key="4">
    <source>
        <dbReference type="Proteomes" id="UP001230145"/>
    </source>
</evidence>
<dbReference type="Pfam" id="PF14256">
    <property type="entry name" value="YwiC"/>
    <property type="match status" value="1"/>
</dbReference>
<dbReference type="RefSeq" id="WP_307634258.1">
    <property type="nucleotide sequence ID" value="NZ_JAUSQL010000001.1"/>
</dbReference>
<feature type="transmembrane region" description="Helical" evidence="2">
    <location>
        <begin position="219"/>
        <end position="241"/>
    </location>
</feature>
<organism evidence="3 4">
    <name type="scientific">Trueperella abortisuis</name>
    <dbReference type="NCBI Taxonomy" id="445930"/>
    <lineage>
        <taxon>Bacteria</taxon>
        <taxon>Bacillati</taxon>
        <taxon>Actinomycetota</taxon>
        <taxon>Actinomycetes</taxon>
        <taxon>Actinomycetales</taxon>
        <taxon>Actinomycetaceae</taxon>
        <taxon>Trueperella</taxon>
    </lineage>
</organism>
<feature type="transmembrane region" description="Helical" evidence="2">
    <location>
        <begin position="187"/>
        <end position="207"/>
    </location>
</feature>
<evidence type="ECO:0000256" key="1">
    <source>
        <dbReference type="SAM" id="MobiDB-lite"/>
    </source>
</evidence>
<name>A0ABT9PGC6_9ACTO</name>
<gene>
    <name evidence="3" type="ORF">J2S45_000220</name>
</gene>
<accession>A0ABT9PGC6</accession>
<feature type="transmembrane region" description="Helical" evidence="2">
    <location>
        <begin position="273"/>
        <end position="291"/>
    </location>
</feature>
<keyword evidence="4" id="KW-1185">Reference proteome</keyword>